<evidence type="ECO:0000256" key="6">
    <source>
        <dbReference type="ARBA" id="ARBA00022771"/>
    </source>
</evidence>
<organism evidence="11 12">
    <name type="scientific">Massariosphaeria phaeospora</name>
    <dbReference type="NCBI Taxonomy" id="100035"/>
    <lineage>
        <taxon>Eukaryota</taxon>
        <taxon>Fungi</taxon>
        <taxon>Dikarya</taxon>
        <taxon>Ascomycota</taxon>
        <taxon>Pezizomycotina</taxon>
        <taxon>Dothideomycetes</taxon>
        <taxon>Pleosporomycetidae</taxon>
        <taxon>Pleosporales</taxon>
        <taxon>Pleosporales incertae sedis</taxon>
        <taxon>Massariosphaeria</taxon>
    </lineage>
</organism>
<keyword evidence="7" id="KW-0833">Ubl conjugation pathway</keyword>
<keyword evidence="5" id="KW-0677">Repeat</keyword>
<dbReference type="PROSITE" id="PS51873">
    <property type="entry name" value="TRIAD"/>
    <property type="match status" value="1"/>
</dbReference>
<comment type="catalytic activity">
    <reaction evidence="1">
        <text>[E2 ubiquitin-conjugating enzyme]-S-ubiquitinyl-L-cysteine + [acceptor protein]-L-lysine = [E2 ubiquitin-conjugating enzyme]-L-cysteine + [acceptor protein]-N(6)-ubiquitinyl-L-lysine.</text>
        <dbReference type="EC" id="2.3.2.31"/>
    </reaction>
</comment>
<keyword evidence="6" id="KW-0863">Zinc-finger</keyword>
<dbReference type="Pfam" id="PF01485">
    <property type="entry name" value="IBR"/>
    <property type="match status" value="1"/>
</dbReference>
<dbReference type="InterPro" id="IPR031127">
    <property type="entry name" value="E3_UB_ligase_RBR"/>
</dbReference>
<sequence>MARVKGTARTSGTSGTRHGLRSSTAANPIDTTAPEAEPEPSSALQPQPTLPPTLRRTRRRRTAGADPWAPRKRASTKAPRPRAPAPTHYTCRICAEEQPAALFIKWRANSTIYHRSTVEVPFPCIAHLCRSPRLKNEPVCKPCIGAAMAARLDTLGPRKVGSGCIEPGCETEWHWTYVLRYFPAEHLERYNHAMLPIFMEESATLTCVDAACAAVGLADRSASGFPQVVCHTCSARMCASCNVPWHMGVTCSEFSAARVDKGMTDPEKATLQIMQERDGKRCPNCHMVIEKDGGCDSMYCMGCRTYFNWATAASAVLGAKPAMPQAEVDYQMRRGCEVDNLAALAAGKDVAAETPAGRRQRNAG</sequence>
<dbReference type="InterPro" id="IPR002867">
    <property type="entry name" value="IBR_dom"/>
</dbReference>
<evidence type="ECO:0000256" key="8">
    <source>
        <dbReference type="ARBA" id="ARBA00022833"/>
    </source>
</evidence>
<evidence type="ECO:0000313" key="11">
    <source>
        <dbReference type="EMBL" id="KAF2864989.1"/>
    </source>
</evidence>
<evidence type="ECO:0000259" key="10">
    <source>
        <dbReference type="PROSITE" id="PS51873"/>
    </source>
</evidence>
<keyword evidence="12" id="KW-1185">Reference proteome</keyword>
<feature type="region of interest" description="Disordered" evidence="9">
    <location>
        <begin position="1"/>
        <end position="85"/>
    </location>
</feature>
<dbReference type="PANTHER" id="PTHR11685">
    <property type="entry name" value="RBR FAMILY RING FINGER AND IBR DOMAIN-CONTAINING"/>
    <property type="match status" value="1"/>
</dbReference>
<dbReference type="Proteomes" id="UP000481861">
    <property type="component" value="Unassembled WGS sequence"/>
</dbReference>
<dbReference type="EMBL" id="JAADJZ010000038">
    <property type="protein sequence ID" value="KAF2864989.1"/>
    <property type="molecule type" value="Genomic_DNA"/>
</dbReference>
<reference evidence="11 12" key="1">
    <citation type="submission" date="2020-01" db="EMBL/GenBank/DDBJ databases">
        <authorList>
            <consortium name="DOE Joint Genome Institute"/>
            <person name="Haridas S."/>
            <person name="Albert R."/>
            <person name="Binder M."/>
            <person name="Bloem J."/>
            <person name="Labutti K."/>
            <person name="Salamov A."/>
            <person name="Andreopoulos B."/>
            <person name="Baker S.E."/>
            <person name="Barry K."/>
            <person name="Bills G."/>
            <person name="Bluhm B.H."/>
            <person name="Cannon C."/>
            <person name="Castanera R."/>
            <person name="Culley D.E."/>
            <person name="Daum C."/>
            <person name="Ezra D."/>
            <person name="Gonzalez J.B."/>
            <person name="Henrissat B."/>
            <person name="Kuo A."/>
            <person name="Liang C."/>
            <person name="Lipzen A."/>
            <person name="Lutzoni F."/>
            <person name="Magnuson J."/>
            <person name="Mondo S."/>
            <person name="Nolan M."/>
            <person name="Ohm R."/>
            <person name="Pangilinan J."/>
            <person name="Park H.-J.H."/>
            <person name="Ramirez L."/>
            <person name="Alfaro M."/>
            <person name="Sun H."/>
            <person name="Tritt A."/>
            <person name="Yoshinaga Y."/>
            <person name="Zwiers L.-H.L."/>
            <person name="Turgeon B.G."/>
            <person name="Goodwin S.B."/>
            <person name="Spatafora J.W."/>
            <person name="Crous P.W."/>
            <person name="Grigoriev I.V."/>
        </authorList>
    </citation>
    <scope>NUCLEOTIDE SEQUENCE [LARGE SCALE GENOMIC DNA]</scope>
    <source>
        <strain evidence="11 12">CBS 611.86</strain>
    </source>
</reference>
<comment type="caution">
    <text evidence="11">The sequence shown here is derived from an EMBL/GenBank/DDBJ whole genome shotgun (WGS) entry which is preliminary data.</text>
</comment>
<protein>
    <recommendedName>
        <fullName evidence="2">RBR-type E3 ubiquitin transferase</fullName>
        <ecNumber evidence="2">2.3.2.31</ecNumber>
    </recommendedName>
</protein>
<evidence type="ECO:0000256" key="3">
    <source>
        <dbReference type="ARBA" id="ARBA00022679"/>
    </source>
</evidence>
<dbReference type="InterPro" id="IPR044066">
    <property type="entry name" value="TRIAD_supradom"/>
</dbReference>
<keyword evidence="8" id="KW-0862">Zinc</keyword>
<accession>A0A7C8HYF0</accession>
<dbReference type="EC" id="2.3.2.31" evidence="2"/>
<dbReference type="SUPFAM" id="SSF57850">
    <property type="entry name" value="RING/U-box"/>
    <property type="match status" value="2"/>
</dbReference>
<gene>
    <name evidence="11" type="ORF">BDV95DRAFT_587976</name>
</gene>
<proteinExistence type="predicted"/>
<dbReference type="GO" id="GO:0061630">
    <property type="term" value="F:ubiquitin protein ligase activity"/>
    <property type="evidence" value="ECO:0007669"/>
    <property type="project" value="UniProtKB-EC"/>
</dbReference>
<dbReference type="Gene3D" id="1.20.120.1750">
    <property type="match status" value="1"/>
</dbReference>
<dbReference type="AlphaFoldDB" id="A0A7C8HYF0"/>
<name>A0A7C8HYF0_9PLEO</name>
<keyword evidence="4" id="KW-0479">Metal-binding</keyword>
<dbReference type="GO" id="GO:0016567">
    <property type="term" value="P:protein ubiquitination"/>
    <property type="evidence" value="ECO:0007669"/>
    <property type="project" value="InterPro"/>
</dbReference>
<evidence type="ECO:0000256" key="9">
    <source>
        <dbReference type="SAM" id="MobiDB-lite"/>
    </source>
</evidence>
<evidence type="ECO:0000256" key="7">
    <source>
        <dbReference type="ARBA" id="ARBA00022786"/>
    </source>
</evidence>
<evidence type="ECO:0000256" key="1">
    <source>
        <dbReference type="ARBA" id="ARBA00001798"/>
    </source>
</evidence>
<evidence type="ECO:0000256" key="2">
    <source>
        <dbReference type="ARBA" id="ARBA00012251"/>
    </source>
</evidence>
<feature type="compositionally biased region" description="Low complexity" evidence="9">
    <location>
        <begin position="7"/>
        <end position="24"/>
    </location>
</feature>
<evidence type="ECO:0000256" key="5">
    <source>
        <dbReference type="ARBA" id="ARBA00022737"/>
    </source>
</evidence>
<dbReference type="GO" id="GO:0008270">
    <property type="term" value="F:zinc ion binding"/>
    <property type="evidence" value="ECO:0007669"/>
    <property type="project" value="UniProtKB-KW"/>
</dbReference>
<evidence type="ECO:0000256" key="4">
    <source>
        <dbReference type="ARBA" id="ARBA00022723"/>
    </source>
</evidence>
<dbReference type="OrthoDB" id="1431934at2759"/>
<feature type="domain" description="RING-type" evidence="10">
    <location>
        <begin position="87"/>
        <end position="336"/>
    </location>
</feature>
<keyword evidence="3" id="KW-0808">Transferase</keyword>
<evidence type="ECO:0000313" key="12">
    <source>
        <dbReference type="Proteomes" id="UP000481861"/>
    </source>
</evidence>